<dbReference type="AlphaFoldDB" id="A0A1C3EP09"/>
<evidence type="ECO:0000313" key="1">
    <source>
        <dbReference type="EMBL" id="ODA34962.1"/>
    </source>
</evidence>
<organism evidence="1 2">
    <name type="scientific">Planctopirus hydrillae</name>
    <dbReference type="NCBI Taxonomy" id="1841610"/>
    <lineage>
        <taxon>Bacteria</taxon>
        <taxon>Pseudomonadati</taxon>
        <taxon>Planctomycetota</taxon>
        <taxon>Planctomycetia</taxon>
        <taxon>Planctomycetales</taxon>
        <taxon>Planctomycetaceae</taxon>
        <taxon>Planctopirus</taxon>
    </lineage>
</organism>
<proteinExistence type="predicted"/>
<accession>A0A1C3EP09</accession>
<gene>
    <name evidence="1" type="ORF">A6X21_04815</name>
</gene>
<comment type="caution">
    <text evidence="1">The sequence shown here is derived from an EMBL/GenBank/DDBJ whole genome shotgun (WGS) entry which is preliminary data.</text>
</comment>
<evidence type="ECO:0000313" key="2">
    <source>
        <dbReference type="Proteomes" id="UP000094828"/>
    </source>
</evidence>
<dbReference type="OrthoDB" id="666874at2"/>
<keyword evidence="2" id="KW-1185">Reference proteome</keyword>
<name>A0A1C3EP09_9PLAN</name>
<dbReference type="STRING" id="1841610.A6X21_04815"/>
<dbReference type="Proteomes" id="UP000094828">
    <property type="component" value="Unassembled WGS sequence"/>
</dbReference>
<dbReference type="RefSeq" id="WP_068846544.1">
    <property type="nucleotide sequence ID" value="NZ_LYDR01000039.1"/>
</dbReference>
<reference evidence="1 2" key="1">
    <citation type="submission" date="2016-05" db="EMBL/GenBank/DDBJ databases">
        <title>Genomic and physiological characterization of Planctopirus sp. isolated from fresh water lake.</title>
        <authorList>
            <person name="Subhash Y."/>
            <person name="Ramana C."/>
        </authorList>
    </citation>
    <scope>NUCLEOTIDE SEQUENCE [LARGE SCALE GENOMIC DNA]</scope>
    <source>
        <strain evidence="1 2">JC280</strain>
    </source>
</reference>
<protein>
    <submittedName>
        <fullName evidence="1">Uncharacterized protein</fullName>
    </submittedName>
</protein>
<dbReference type="EMBL" id="LYDR01000039">
    <property type="protein sequence ID" value="ODA34962.1"/>
    <property type="molecule type" value="Genomic_DNA"/>
</dbReference>
<sequence length="249" mass="26901">MPSHLSSIGLPVSDKADFAALADRIGPLAIPIEVDDGIYWRWSSECGAEMWLQTNADNELVGMTPFFSGKSRVRVRLNARVTRHGDTPLEGAFHGWADPDENDPESGAFPFVFDAVDYCKYNDVILPSIVHSQIAAFAHEISVYPTLDAYNASQTGELRFASQSFIPSGLFSSEGGSTEPPSSTAIFTGHVAETATKTNSLTGSKYYWAQVDTLGGSFDVLIDPELCHTTPVVGGVVSGSFWLCGRIIE</sequence>